<evidence type="ECO:0000313" key="2">
    <source>
        <dbReference type="Proteomes" id="UP001362999"/>
    </source>
</evidence>
<dbReference type="Proteomes" id="UP001362999">
    <property type="component" value="Unassembled WGS sequence"/>
</dbReference>
<reference evidence="1 2" key="1">
    <citation type="journal article" date="2024" name="J Genomics">
        <title>Draft genome sequencing and assembly of Favolaschia claudopus CIRM-BRFM 2984 isolated from oak limbs.</title>
        <authorList>
            <person name="Navarro D."/>
            <person name="Drula E."/>
            <person name="Chaduli D."/>
            <person name="Cazenave R."/>
            <person name="Ahrendt S."/>
            <person name="Wang J."/>
            <person name="Lipzen A."/>
            <person name="Daum C."/>
            <person name="Barry K."/>
            <person name="Grigoriev I.V."/>
            <person name="Favel A."/>
            <person name="Rosso M.N."/>
            <person name="Martin F."/>
        </authorList>
    </citation>
    <scope>NUCLEOTIDE SEQUENCE [LARGE SCALE GENOMIC DNA]</scope>
    <source>
        <strain evidence="1 2">CIRM-BRFM 2984</strain>
    </source>
</reference>
<sequence>MSLRTNLKPMPSKASIPRLTSRLLPGLRRVITRERAKLSSKPRNGIHMKSSTTGIRPPLFLPVSIWHDSLAPFKGSLHVSIVPAIESDVAEAFESFVLSKFSSAIDSDFVLLESGSRYQK</sequence>
<evidence type="ECO:0000313" key="1">
    <source>
        <dbReference type="EMBL" id="KAK7013483.1"/>
    </source>
</evidence>
<accession>A0AAW0AJW1</accession>
<organism evidence="1 2">
    <name type="scientific">Favolaschia claudopus</name>
    <dbReference type="NCBI Taxonomy" id="2862362"/>
    <lineage>
        <taxon>Eukaryota</taxon>
        <taxon>Fungi</taxon>
        <taxon>Dikarya</taxon>
        <taxon>Basidiomycota</taxon>
        <taxon>Agaricomycotina</taxon>
        <taxon>Agaricomycetes</taxon>
        <taxon>Agaricomycetidae</taxon>
        <taxon>Agaricales</taxon>
        <taxon>Marasmiineae</taxon>
        <taxon>Mycenaceae</taxon>
        <taxon>Favolaschia</taxon>
    </lineage>
</organism>
<protein>
    <submittedName>
        <fullName evidence="1">Uncharacterized protein</fullName>
    </submittedName>
</protein>
<name>A0AAW0AJW1_9AGAR</name>
<dbReference type="AlphaFoldDB" id="A0AAW0AJW1"/>
<gene>
    <name evidence="1" type="ORF">R3P38DRAFT_2788381</name>
</gene>
<comment type="caution">
    <text evidence="1">The sequence shown here is derived from an EMBL/GenBank/DDBJ whole genome shotgun (WGS) entry which is preliminary data.</text>
</comment>
<keyword evidence="2" id="KW-1185">Reference proteome</keyword>
<proteinExistence type="predicted"/>
<dbReference type="EMBL" id="JAWWNJ010000059">
    <property type="protein sequence ID" value="KAK7013483.1"/>
    <property type="molecule type" value="Genomic_DNA"/>
</dbReference>